<evidence type="ECO:0000313" key="1">
    <source>
        <dbReference type="EMBL" id="KAK8398045.1"/>
    </source>
</evidence>
<proteinExistence type="predicted"/>
<protein>
    <submittedName>
        <fullName evidence="1">Uncharacterized protein</fullName>
    </submittedName>
</protein>
<reference evidence="1 2" key="1">
    <citation type="submission" date="2023-03" db="EMBL/GenBank/DDBJ databases">
        <title>High-quality genome of Scylla paramamosain provides insights in environmental adaptation.</title>
        <authorList>
            <person name="Zhang L."/>
        </authorList>
    </citation>
    <scope>NUCLEOTIDE SEQUENCE [LARGE SCALE GENOMIC DNA]</scope>
    <source>
        <strain evidence="1">LZ_2023a</strain>
        <tissue evidence="1">Muscle</tissue>
    </source>
</reference>
<keyword evidence="2" id="KW-1185">Reference proteome</keyword>
<comment type="caution">
    <text evidence="1">The sequence shown here is derived from an EMBL/GenBank/DDBJ whole genome shotgun (WGS) entry which is preliminary data.</text>
</comment>
<dbReference type="AlphaFoldDB" id="A0AAW0UEF4"/>
<gene>
    <name evidence="1" type="ORF">O3P69_003744</name>
</gene>
<dbReference type="Proteomes" id="UP001487740">
    <property type="component" value="Unassembled WGS sequence"/>
</dbReference>
<sequence>MLINWRSSHPAFPIPPIFLGRKVLRLQPAVNSLGVEVNSNLSFTSHVKNTPKTAPRLNCVRRVAHLDAQGIANLYASQVLSVMEYAPLTWSYCFLPPTSYLGLLDKPLQHKREVAGLCATYKIHRKGAPLPATLWQPWATPHPHATKDTHTR</sequence>
<dbReference type="EMBL" id="JARAKH010000012">
    <property type="protein sequence ID" value="KAK8398045.1"/>
    <property type="molecule type" value="Genomic_DNA"/>
</dbReference>
<name>A0AAW0UEF4_SCYPA</name>
<organism evidence="1 2">
    <name type="scientific">Scylla paramamosain</name>
    <name type="common">Mud crab</name>
    <dbReference type="NCBI Taxonomy" id="85552"/>
    <lineage>
        <taxon>Eukaryota</taxon>
        <taxon>Metazoa</taxon>
        <taxon>Ecdysozoa</taxon>
        <taxon>Arthropoda</taxon>
        <taxon>Crustacea</taxon>
        <taxon>Multicrustacea</taxon>
        <taxon>Malacostraca</taxon>
        <taxon>Eumalacostraca</taxon>
        <taxon>Eucarida</taxon>
        <taxon>Decapoda</taxon>
        <taxon>Pleocyemata</taxon>
        <taxon>Brachyura</taxon>
        <taxon>Eubrachyura</taxon>
        <taxon>Portunoidea</taxon>
        <taxon>Portunidae</taxon>
        <taxon>Portuninae</taxon>
        <taxon>Scylla</taxon>
    </lineage>
</organism>
<evidence type="ECO:0000313" key="2">
    <source>
        <dbReference type="Proteomes" id="UP001487740"/>
    </source>
</evidence>
<accession>A0AAW0UEF4</accession>